<dbReference type="PANTHER" id="PTHR43319">
    <property type="entry name" value="BETA-LACTAMASE-RELATED"/>
    <property type="match status" value="1"/>
</dbReference>
<dbReference type="InterPro" id="IPR001466">
    <property type="entry name" value="Beta-lactam-related"/>
</dbReference>
<name>A0AA36H1Y1_CYLNA</name>
<feature type="domain" description="Beta-lactamase-related" evidence="1">
    <location>
        <begin position="48"/>
        <end position="400"/>
    </location>
</feature>
<proteinExistence type="predicted"/>
<dbReference type="SUPFAM" id="SSF56601">
    <property type="entry name" value="beta-lactamase/transpeptidase-like"/>
    <property type="match status" value="1"/>
</dbReference>
<accession>A0AA36H1Y1</accession>
<comment type="caution">
    <text evidence="2">The sequence shown here is derived from an EMBL/GenBank/DDBJ whole genome shotgun (WGS) entry which is preliminary data.</text>
</comment>
<gene>
    <name evidence="2" type="ORF">CYNAS_LOCUS14558</name>
</gene>
<dbReference type="PANTHER" id="PTHR43319:SF2">
    <property type="entry name" value="BETA-LACTAMASE-RELATED DOMAIN-CONTAINING PROTEIN"/>
    <property type="match status" value="1"/>
</dbReference>
<dbReference type="Gene3D" id="3.40.710.10">
    <property type="entry name" value="DD-peptidase/beta-lactamase superfamily"/>
    <property type="match status" value="1"/>
</dbReference>
<protein>
    <recommendedName>
        <fullName evidence="1">Beta-lactamase-related domain-containing protein</fullName>
    </recommendedName>
</protein>
<dbReference type="Proteomes" id="UP001176961">
    <property type="component" value="Unassembled WGS sequence"/>
</dbReference>
<dbReference type="AlphaFoldDB" id="A0AA36H1Y1"/>
<evidence type="ECO:0000259" key="1">
    <source>
        <dbReference type="Pfam" id="PF00144"/>
    </source>
</evidence>
<evidence type="ECO:0000313" key="2">
    <source>
        <dbReference type="EMBL" id="CAJ0602575.1"/>
    </source>
</evidence>
<sequence>MGFVRYAAFLGVAAILINYGMDLLYSKHPLHFGGKVDSKYESVRKAFEQNFIDGLETEGASFAVYVKGQKVVDLWGGYADIQAARTWKEDTMSVVFSTTKAVAALCIAVLADRGRLRYEDLVSKHWPGFAKNGKENITIEWVMSHMAGLYYFEESITKEIATDHNLMRELIENEAPKFPPGTAFGYHAMSYGWLVDQIIRHTDEKKRGIGQFLREEITGPNGIDFHIGLNLSEEYRVARAATIKTSVIIKELFCNYRAAMMVLNYYLSRTESPLNKAVSNPSWMKLSSQCTMNDPEQHAMEQAAVLGIGNARALAKMFNLLVTKRLVSEKTLALLKEPVVNGTDYVIQIQMAFGHGFLYHPPITSGGNPLAGHGGYGCQEVNFDTTNGIVISYVTNGLKLGMYDDCPTYSRLQKAVYDVVQKPRS</sequence>
<dbReference type="Pfam" id="PF00144">
    <property type="entry name" value="Beta-lactamase"/>
    <property type="match status" value="1"/>
</dbReference>
<dbReference type="InterPro" id="IPR012338">
    <property type="entry name" value="Beta-lactam/transpept-like"/>
</dbReference>
<dbReference type="EMBL" id="CATQJL010000305">
    <property type="protein sequence ID" value="CAJ0602575.1"/>
    <property type="molecule type" value="Genomic_DNA"/>
</dbReference>
<evidence type="ECO:0000313" key="3">
    <source>
        <dbReference type="Proteomes" id="UP001176961"/>
    </source>
</evidence>
<keyword evidence="3" id="KW-1185">Reference proteome</keyword>
<reference evidence="2" key="1">
    <citation type="submission" date="2023-07" db="EMBL/GenBank/DDBJ databases">
        <authorList>
            <consortium name="CYATHOMIX"/>
        </authorList>
    </citation>
    <scope>NUCLEOTIDE SEQUENCE</scope>
    <source>
        <strain evidence="2">N/A</strain>
    </source>
</reference>
<organism evidence="2 3">
    <name type="scientific">Cylicocyclus nassatus</name>
    <name type="common">Nematode worm</name>
    <dbReference type="NCBI Taxonomy" id="53992"/>
    <lineage>
        <taxon>Eukaryota</taxon>
        <taxon>Metazoa</taxon>
        <taxon>Ecdysozoa</taxon>
        <taxon>Nematoda</taxon>
        <taxon>Chromadorea</taxon>
        <taxon>Rhabditida</taxon>
        <taxon>Rhabditina</taxon>
        <taxon>Rhabditomorpha</taxon>
        <taxon>Strongyloidea</taxon>
        <taxon>Strongylidae</taxon>
        <taxon>Cylicocyclus</taxon>
    </lineage>
</organism>
<dbReference type="InterPro" id="IPR052907">
    <property type="entry name" value="Beta-lactamase/esterase"/>
</dbReference>